<organism evidence="4 5">
    <name type="scientific">Lederbergia citrea</name>
    <dbReference type="NCBI Taxonomy" id="2833581"/>
    <lineage>
        <taxon>Bacteria</taxon>
        <taxon>Bacillati</taxon>
        <taxon>Bacillota</taxon>
        <taxon>Bacilli</taxon>
        <taxon>Bacillales</taxon>
        <taxon>Bacillaceae</taxon>
        <taxon>Lederbergia</taxon>
    </lineage>
</organism>
<dbReference type="Pfam" id="PF08338">
    <property type="entry name" value="DUF1731"/>
    <property type="match status" value="1"/>
</dbReference>
<dbReference type="InterPro" id="IPR013549">
    <property type="entry name" value="DUF1731"/>
</dbReference>
<evidence type="ECO:0000313" key="5">
    <source>
        <dbReference type="Proteomes" id="UP000676456"/>
    </source>
</evidence>
<evidence type="ECO:0000313" key="4">
    <source>
        <dbReference type="EMBL" id="MBS4224340.1"/>
    </source>
</evidence>
<keyword evidence="5" id="KW-1185">Reference proteome</keyword>
<evidence type="ECO:0000259" key="3">
    <source>
        <dbReference type="Pfam" id="PF08338"/>
    </source>
</evidence>
<dbReference type="SUPFAM" id="SSF51735">
    <property type="entry name" value="NAD(P)-binding Rossmann-fold domains"/>
    <property type="match status" value="1"/>
</dbReference>
<evidence type="ECO:0000259" key="2">
    <source>
        <dbReference type="Pfam" id="PF01370"/>
    </source>
</evidence>
<dbReference type="RefSeq" id="WP_213099358.1">
    <property type="nucleotide sequence ID" value="NZ_JAGYPN010000003.1"/>
</dbReference>
<accession>A0A942Z6C2</accession>
<dbReference type="Pfam" id="PF01370">
    <property type="entry name" value="Epimerase"/>
    <property type="match status" value="1"/>
</dbReference>
<dbReference type="Proteomes" id="UP000676456">
    <property type="component" value="Unassembled WGS sequence"/>
</dbReference>
<evidence type="ECO:0000256" key="1">
    <source>
        <dbReference type="ARBA" id="ARBA00009353"/>
    </source>
</evidence>
<reference evidence="4 5" key="1">
    <citation type="submission" date="2021-05" db="EMBL/GenBank/DDBJ databases">
        <title>Novel Bacillus species.</title>
        <authorList>
            <person name="Liu G."/>
        </authorList>
    </citation>
    <scope>NUCLEOTIDE SEQUENCE [LARGE SCALE GENOMIC DNA]</scope>
    <source>
        <strain evidence="4 5">FJAT-49682</strain>
    </source>
</reference>
<protein>
    <submittedName>
        <fullName evidence="4">TIGR01777 family oxidoreductase</fullName>
    </submittedName>
</protein>
<dbReference type="InterPro" id="IPR010099">
    <property type="entry name" value="SDR39U1"/>
</dbReference>
<dbReference type="CDD" id="cd05242">
    <property type="entry name" value="SDR_a8"/>
    <property type="match status" value="1"/>
</dbReference>
<dbReference type="PANTHER" id="PTHR11092:SF0">
    <property type="entry name" value="EPIMERASE FAMILY PROTEIN SDR39U1"/>
    <property type="match status" value="1"/>
</dbReference>
<sequence>MRVVIAGGSGFVGKTLQERLLHAGHEVTILTRVKKRPYEVEWLTPGSKPEHYLGKVDAIVNLAGESINGLRWTSSKKKRILESRIIATREIIRIIQSLDKKPEVLVNASAVGYYGMSESKTFTESSLTEADDFLASVVRTWEEEASVAEQLGVRTVFARLGIVLGKDGALPLMALPYKLGAGGTVGSGRQWLSWVHVSDVAGIIQFAIEHREISGPINVTAPSPVKMQEFGKTVGHVLHRPHWLPVPSFAMKMLLGEMSDMLLCGQRAIPNKVSEYGYSYQYPDLEEALKNSLP</sequence>
<proteinExistence type="inferred from homology"/>
<dbReference type="NCBIfam" id="TIGR01777">
    <property type="entry name" value="yfcH"/>
    <property type="match status" value="1"/>
</dbReference>
<dbReference type="Gene3D" id="3.40.50.720">
    <property type="entry name" value="NAD(P)-binding Rossmann-like Domain"/>
    <property type="match status" value="1"/>
</dbReference>
<dbReference type="InterPro" id="IPR001509">
    <property type="entry name" value="Epimerase_deHydtase"/>
</dbReference>
<dbReference type="PANTHER" id="PTHR11092">
    <property type="entry name" value="SUGAR NUCLEOTIDE EPIMERASE RELATED"/>
    <property type="match status" value="1"/>
</dbReference>
<dbReference type="AlphaFoldDB" id="A0A942Z6C2"/>
<gene>
    <name evidence="4" type="ORF">KHA91_16590</name>
</gene>
<dbReference type="EMBL" id="JAGYPN010000003">
    <property type="protein sequence ID" value="MBS4224340.1"/>
    <property type="molecule type" value="Genomic_DNA"/>
</dbReference>
<feature type="domain" description="DUF1731" evidence="3">
    <location>
        <begin position="246"/>
        <end position="291"/>
    </location>
</feature>
<name>A0A942Z6C2_9BACI</name>
<comment type="caution">
    <text evidence="4">The sequence shown here is derived from an EMBL/GenBank/DDBJ whole genome shotgun (WGS) entry which is preliminary data.</text>
</comment>
<dbReference type="InterPro" id="IPR036291">
    <property type="entry name" value="NAD(P)-bd_dom_sf"/>
</dbReference>
<comment type="similarity">
    <text evidence="1">Belongs to the NAD(P)-dependent epimerase/dehydratase family. SDR39U1 subfamily.</text>
</comment>
<feature type="domain" description="NAD-dependent epimerase/dehydratase" evidence="2">
    <location>
        <begin position="3"/>
        <end position="212"/>
    </location>
</feature>